<organism evidence="1 2">
    <name type="scientific">Candidatus Rothia avicola</name>
    <dbReference type="NCBI Taxonomy" id="2840478"/>
    <lineage>
        <taxon>Bacteria</taxon>
        <taxon>Bacillati</taxon>
        <taxon>Actinomycetota</taxon>
        <taxon>Actinomycetes</taxon>
        <taxon>Micrococcales</taxon>
        <taxon>Micrococcaceae</taxon>
        <taxon>Rothia</taxon>
    </lineage>
</organism>
<dbReference type="Proteomes" id="UP000824134">
    <property type="component" value="Unassembled WGS sequence"/>
</dbReference>
<name>A0A9D1ZPN6_9MICC</name>
<evidence type="ECO:0000313" key="1">
    <source>
        <dbReference type="EMBL" id="HIY94131.1"/>
    </source>
</evidence>
<reference evidence="1" key="2">
    <citation type="submission" date="2021-04" db="EMBL/GenBank/DDBJ databases">
        <authorList>
            <person name="Gilroy R."/>
        </authorList>
    </citation>
    <scope>NUCLEOTIDE SEQUENCE</scope>
    <source>
        <strain evidence="1">ChiHjej12B11-9195</strain>
    </source>
</reference>
<dbReference type="AlphaFoldDB" id="A0A9D1ZPN6"/>
<comment type="caution">
    <text evidence="1">The sequence shown here is derived from an EMBL/GenBank/DDBJ whole genome shotgun (WGS) entry which is preliminary data.</text>
</comment>
<evidence type="ECO:0000313" key="2">
    <source>
        <dbReference type="Proteomes" id="UP000824134"/>
    </source>
</evidence>
<accession>A0A9D1ZPN6</accession>
<gene>
    <name evidence="1" type="ORF">H9821_00490</name>
</gene>
<proteinExistence type="predicted"/>
<protein>
    <submittedName>
        <fullName evidence="1">Uncharacterized protein</fullName>
    </submittedName>
</protein>
<dbReference type="EMBL" id="DXCN01000005">
    <property type="protein sequence ID" value="HIY94131.1"/>
    <property type="molecule type" value="Genomic_DNA"/>
</dbReference>
<reference evidence="1" key="1">
    <citation type="journal article" date="2021" name="PeerJ">
        <title>Extensive microbial diversity within the chicken gut microbiome revealed by metagenomics and culture.</title>
        <authorList>
            <person name="Gilroy R."/>
            <person name="Ravi A."/>
            <person name="Getino M."/>
            <person name="Pursley I."/>
            <person name="Horton D.L."/>
            <person name="Alikhan N.F."/>
            <person name="Baker D."/>
            <person name="Gharbi K."/>
            <person name="Hall N."/>
            <person name="Watson M."/>
            <person name="Adriaenssens E.M."/>
            <person name="Foster-Nyarko E."/>
            <person name="Jarju S."/>
            <person name="Secka A."/>
            <person name="Antonio M."/>
            <person name="Oren A."/>
            <person name="Chaudhuri R.R."/>
            <person name="La Ragione R."/>
            <person name="Hildebrand F."/>
            <person name="Pallen M.J."/>
        </authorList>
    </citation>
    <scope>NUCLEOTIDE SEQUENCE</scope>
    <source>
        <strain evidence="1">ChiHjej12B11-9195</strain>
    </source>
</reference>
<sequence>MSDAKPANIQKRDTTFKQEHGAVAHLVKRKPEQAVARAVKGAQKLLDEGQGKQALNVLTLAKPVLVAGSADATSYYTILATIHRSMGNEQAAERAEKNLA</sequence>